<dbReference type="GO" id="GO:0010468">
    <property type="term" value="P:regulation of gene expression"/>
    <property type="evidence" value="ECO:0007669"/>
    <property type="project" value="TreeGrafter"/>
</dbReference>
<dbReference type="GO" id="GO:0005634">
    <property type="term" value="C:nucleus"/>
    <property type="evidence" value="ECO:0007669"/>
    <property type="project" value="UniProtKB-SubCell"/>
</dbReference>
<dbReference type="OrthoDB" id="1678912at2759"/>
<feature type="compositionally biased region" description="Polar residues" evidence="3">
    <location>
        <begin position="85"/>
        <end position="96"/>
    </location>
</feature>
<dbReference type="PANTHER" id="PTHR10694:SF113">
    <property type="entry name" value="PROTEIN JUMONJI"/>
    <property type="match status" value="1"/>
</dbReference>
<dbReference type="Pfam" id="PF02375">
    <property type="entry name" value="JmjN"/>
    <property type="match status" value="1"/>
</dbReference>
<evidence type="ECO:0000256" key="2">
    <source>
        <dbReference type="ARBA" id="ARBA00023242"/>
    </source>
</evidence>
<protein>
    <submittedName>
        <fullName evidence="5">Lysine-specific demethylase JMJ14-like</fullName>
    </submittedName>
</protein>
<evidence type="ECO:0000259" key="4">
    <source>
        <dbReference type="PROSITE" id="PS51183"/>
    </source>
</evidence>
<dbReference type="PANTHER" id="PTHR10694">
    <property type="entry name" value="LYSINE-SPECIFIC DEMETHYLASE"/>
    <property type="match status" value="1"/>
</dbReference>
<dbReference type="Gene3D" id="2.60.120.650">
    <property type="entry name" value="Cupin"/>
    <property type="match status" value="1"/>
</dbReference>
<comment type="subcellular location">
    <subcellularLocation>
        <location evidence="1">Nucleus</location>
    </subcellularLocation>
</comment>
<dbReference type="AlphaFoldDB" id="A0A9E7L0Q8"/>
<gene>
    <name evidence="5" type="ORF">MUK42_33672</name>
</gene>
<dbReference type="EMBL" id="CP097510">
    <property type="protein sequence ID" value="URE33965.1"/>
    <property type="molecule type" value="Genomic_DNA"/>
</dbReference>
<dbReference type="SMART" id="SM00545">
    <property type="entry name" value="JmjN"/>
    <property type="match status" value="1"/>
</dbReference>
<feature type="domain" description="JmjN" evidence="4">
    <location>
        <begin position="143"/>
        <end position="184"/>
    </location>
</feature>
<dbReference type="GO" id="GO:0000785">
    <property type="term" value="C:chromatin"/>
    <property type="evidence" value="ECO:0007669"/>
    <property type="project" value="TreeGrafter"/>
</dbReference>
<dbReference type="Proteomes" id="UP001055439">
    <property type="component" value="Chromosome 8"/>
</dbReference>
<keyword evidence="6" id="KW-1185">Reference proteome</keyword>
<dbReference type="GO" id="GO:0034647">
    <property type="term" value="F:histone H3K4me/H3K4me2/H3K4me3 demethylase activity"/>
    <property type="evidence" value="ECO:0007669"/>
    <property type="project" value="TreeGrafter"/>
</dbReference>
<sequence>MNGFREIFGGKEKLYIEHIGAQIEAESNDGLLSSRNLFAAVLLFLLASVIEERYLGIPRAIHLPRRETMSDDTPIDSQEAADIPVTNSGDTNELNSDTCGCKESKVERSLRHRSGIYYGTFDISSGEESDCEQSLKDQPLKAFPKRVMCPEVQTNTLGYIASIREKAEKYGICRIIPPSSWSPPCPLKEENFWRCAKFSTRIQEVDKLQNREPMRKSLEIVVIKEQGEESA</sequence>
<organism evidence="5 6">
    <name type="scientific">Musa troglodytarum</name>
    <name type="common">fe'i banana</name>
    <dbReference type="NCBI Taxonomy" id="320322"/>
    <lineage>
        <taxon>Eukaryota</taxon>
        <taxon>Viridiplantae</taxon>
        <taxon>Streptophyta</taxon>
        <taxon>Embryophyta</taxon>
        <taxon>Tracheophyta</taxon>
        <taxon>Spermatophyta</taxon>
        <taxon>Magnoliopsida</taxon>
        <taxon>Liliopsida</taxon>
        <taxon>Zingiberales</taxon>
        <taxon>Musaceae</taxon>
        <taxon>Musa</taxon>
    </lineage>
</organism>
<proteinExistence type="predicted"/>
<name>A0A9E7L0Q8_9LILI</name>
<evidence type="ECO:0000313" key="5">
    <source>
        <dbReference type="EMBL" id="URE33965.1"/>
    </source>
</evidence>
<evidence type="ECO:0000256" key="3">
    <source>
        <dbReference type="SAM" id="MobiDB-lite"/>
    </source>
</evidence>
<accession>A0A9E7L0Q8</accession>
<evidence type="ECO:0000313" key="6">
    <source>
        <dbReference type="Proteomes" id="UP001055439"/>
    </source>
</evidence>
<feature type="region of interest" description="Disordered" evidence="3">
    <location>
        <begin position="69"/>
        <end position="96"/>
    </location>
</feature>
<keyword evidence="2" id="KW-0539">Nucleus</keyword>
<reference evidence="5" key="1">
    <citation type="submission" date="2022-05" db="EMBL/GenBank/DDBJ databases">
        <title>The Musa troglodytarum L. genome provides insights into the mechanism of non-climacteric behaviour and enrichment of carotenoids.</title>
        <authorList>
            <person name="Wang J."/>
        </authorList>
    </citation>
    <scope>NUCLEOTIDE SEQUENCE</scope>
    <source>
        <tissue evidence="5">Leaf</tissue>
    </source>
</reference>
<evidence type="ECO:0000256" key="1">
    <source>
        <dbReference type="ARBA" id="ARBA00004123"/>
    </source>
</evidence>
<dbReference type="PROSITE" id="PS51183">
    <property type="entry name" value="JMJN"/>
    <property type="match status" value="1"/>
</dbReference>
<dbReference type="InterPro" id="IPR003349">
    <property type="entry name" value="JmjN"/>
</dbReference>